<dbReference type="Gene3D" id="3.40.47.10">
    <property type="match status" value="2"/>
</dbReference>
<dbReference type="InterPro" id="IPR020617">
    <property type="entry name" value="Thiolase_C"/>
</dbReference>
<dbReference type="FunFam" id="3.40.47.10:FF:000010">
    <property type="entry name" value="Acetyl-CoA acetyltransferase (Thiolase)"/>
    <property type="match status" value="1"/>
</dbReference>
<feature type="domain" description="Thiolase C-terminal" evidence="9">
    <location>
        <begin position="275"/>
        <end position="395"/>
    </location>
</feature>
<feature type="domain" description="Thiolase N-terminal" evidence="8">
    <location>
        <begin position="9"/>
        <end position="266"/>
    </location>
</feature>
<dbReference type="KEGG" id="afx:JZ786_00745"/>
<keyword evidence="11" id="KW-1185">Reference proteome</keyword>
<feature type="active site" description="Proton acceptor" evidence="6">
    <location>
        <position position="353"/>
    </location>
</feature>
<evidence type="ECO:0000256" key="2">
    <source>
        <dbReference type="ARBA" id="ARBA00012705"/>
    </source>
</evidence>
<dbReference type="RefSeq" id="WP_206656968.1">
    <property type="nucleotide sequence ID" value="NZ_CP071182.1"/>
</dbReference>
<keyword evidence="3 7" id="KW-0808">Transferase</keyword>
<dbReference type="InterPro" id="IPR020613">
    <property type="entry name" value="Thiolase_CS"/>
</dbReference>
<dbReference type="AlphaFoldDB" id="A0A9X7VZM1"/>
<evidence type="ECO:0000256" key="6">
    <source>
        <dbReference type="PIRSR" id="PIRSR000429-1"/>
    </source>
</evidence>
<dbReference type="PROSITE" id="PS00099">
    <property type="entry name" value="THIOLASE_3"/>
    <property type="match status" value="1"/>
</dbReference>
<dbReference type="PROSITE" id="PS00098">
    <property type="entry name" value="THIOLASE_1"/>
    <property type="match status" value="1"/>
</dbReference>
<reference evidence="10 11" key="1">
    <citation type="submission" date="2021-02" db="EMBL/GenBank/DDBJ databases">
        <title>Alicyclobacillus curvatus sp. nov. and Alicyclobacillus mengziensis sp. nov., two acidophilic bacteria isolated from acid mine drainage.</title>
        <authorList>
            <person name="Huang Y."/>
        </authorList>
    </citation>
    <scope>NUCLEOTIDE SEQUENCE [LARGE SCALE GENOMIC DNA]</scope>
    <source>
        <strain evidence="10 11">S30H14</strain>
    </source>
</reference>
<name>A0A9X7VZM1_9BACL</name>
<dbReference type="PANTHER" id="PTHR18919">
    <property type="entry name" value="ACETYL-COA C-ACYLTRANSFERASE"/>
    <property type="match status" value="1"/>
</dbReference>
<evidence type="ECO:0000259" key="9">
    <source>
        <dbReference type="Pfam" id="PF02803"/>
    </source>
</evidence>
<dbReference type="InterPro" id="IPR020610">
    <property type="entry name" value="Thiolase_AS"/>
</dbReference>
<feature type="active site" description="Acyl-thioester intermediate" evidence="6">
    <location>
        <position position="92"/>
    </location>
</feature>
<dbReference type="Pfam" id="PF02803">
    <property type="entry name" value="Thiolase_C"/>
    <property type="match status" value="1"/>
</dbReference>
<dbReference type="InterPro" id="IPR002155">
    <property type="entry name" value="Thiolase"/>
</dbReference>
<protein>
    <recommendedName>
        <fullName evidence="2">acetyl-CoA C-acetyltransferase</fullName>
        <ecNumber evidence="2">2.3.1.9</ecNumber>
    </recommendedName>
    <alternativeName>
        <fullName evidence="5">Acetoacetyl-CoA thiolase</fullName>
    </alternativeName>
</protein>
<comment type="similarity">
    <text evidence="1 7">Belongs to the thiolase-like superfamily. Thiolase family.</text>
</comment>
<dbReference type="InterPro" id="IPR020616">
    <property type="entry name" value="Thiolase_N"/>
</dbReference>
<keyword evidence="4 7" id="KW-0012">Acyltransferase</keyword>
<dbReference type="InterPro" id="IPR020615">
    <property type="entry name" value="Thiolase_acyl_enz_int_AS"/>
</dbReference>
<feature type="active site" description="Proton acceptor" evidence="6">
    <location>
        <position position="383"/>
    </location>
</feature>
<dbReference type="NCBIfam" id="NF006086">
    <property type="entry name" value="PRK08235.1"/>
    <property type="match status" value="1"/>
</dbReference>
<evidence type="ECO:0000313" key="10">
    <source>
        <dbReference type="EMBL" id="QSO47624.1"/>
    </source>
</evidence>
<dbReference type="CDD" id="cd00751">
    <property type="entry name" value="thiolase"/>
    <property type="match status" value="1"/>
</dbReference>
<evidence type="ECO:0000256" key="3">
    <source>
        <dbReference type="ARBA" id="ARBA00022679"/>
    </source>
</evidence>
<dbReference type="EMBL" id="CP071182">
    <property type="protein sequence ID" value="QSO47624.1"/>
    <property type="molecule type" value="Genomic_DNA"/>
</dbReference>
<evidence type="ECO:0000256" key="7">
    <source>
        <dbReference type="RuleBase" id="RU003557"/>
    </source>
</evidence>
<dbReference type="NCBIfam" id="TIGR01930">
    <property type="entry name" value="AcCoA-C-Actrans"/>
    <property type="match status" value="1"/>
</dbReference>
<evidence type="ECO:0000259" key="8">
    <source>
        <dbReference type="Pfam" id="PF00108"/>
    </source>
</evidence>
<evidence type="ECO:0000256" key="4">
    <source>
        <dbReference type="ARBA" id="ARBA00023315"/>
    </source>
</evidence>
<dbReference type="EC" id="2.3.1.9" evidence="2"/>
<evidence type="ECO:0000313" key="11">
    <source>
        <dbReference type="Proteomes" id="UP000663505"/>
    </source>
</evidence>
<dbReference type="PROSITE" id="PS00737">
    <property type="entry name" value="THIOLASE_2"/>
    <property type="match status" value="1"/>
</dbReference>
<dbReference type="InterPro" id="IPR016039">
    <property type="entry name" value="Thiolase-like"/>
</dbReference>
<dbReference type="PIRSF" id="PIRSF000429">
    <property type="entry name" value="Ac-CoA_Ac_transf"/>
    <property type="match status" value="1"/>
</dbReference>
<organism evidence="10 11">
    <name type="scientific">Alicyclobacillus mengziensis</name>
    <dbReference type="NCBI Taxonomy" id="2931921"/>
    <lineage>
        <taxon>Bacteria</taxon>
        <taxon>Bacillati</taxon>
        <taxon>Bacillota</taxon>
        <taxon>Bacilli</taxon>
        <taxon>Bacillales</taxon>
        <taxon>Alicyclobacillaceae</taxon>
        <taxon>Alicyclobacillus</taxon>
    </lineage>
</organism>
<dbReference type="Proteomes" id="UP000663505">
    <property type="component" value="Chromosome"/>
</dbReference>
<dbReference type="SUPFAM" id="SSF53901">
    <property type="entry name" value="Thiolase-like"/>
    <property type="match status" value="2"/>
</dbReference>
<sequence length="399" mass="41895">MSSNPRQSVIVSAARTPFGKFQGTLAPKKAVELGAIVIQTAMQRASLSPDEVEQVIMGMVLQAGSGQIPARQAARLAGLPWETPSVTVNKVCASGLRAVTLADALIRAGDIDVAVAGGMESMSNAPYAVPGARTGLRMGDGAVIDLMIHDGLQCAFHNVHMAVLGSRVAAEYEIDRKAQDEWALRSHQRAVDAIKSGRFAEEIVPVEIVDRKKGRIVVDTDESPRSDTSFEKLSALSPVFTKDGSVTAGNAPGVNDGAGALAVMSAEYAEKTNRKPLAYIKGYAEVGAEAAYIATTPALAIQKLLKKTGYRLEDIDLFEVNEAFAAVTLTSGKMIGLDYEKVNVNGGAVALGHPIGASGARILMTLIYELRRRRGGVGVAAICSGAAQGDAILVEVPRA</sequence>
<dbReference type="PANTHER" id="PTHR18919:SF107">
    <property type="entry name" value="ACETYL-COA ACETYLTRANSFERASE, CYTOSOLIC"/>
    <property type="match status" value="1"/>
</dbReference>
<proteinExistence type="inferred from homology"/>
<evidence type="ECO:0000256" key="1">
    <source>
        <dbReference type="ARBA" id="ARBA00010982"/>
    </source>
</evidence>
<gene>
    <name evidence="10" type="ORF">JZ786_00745</name>
</gene>
<dbReference type="Pfam" id="PF00108">
    <property type="entry name" value="Thiolase_N"/>
    <property type="match status" value="1"/>
</dbReference>
<dbReference type="GO" id="GO:0003985">
    <property type="term" value="F:acetyl-CoA C-acetyltransferase activity"/>
    <property type="evidence" value="ECO:0007669"/>
    <property type="project" value="UniProtKB-EC"/>
</dbReference>
<evidence type="ECO:0000256" key="5">
    <source>
        <dbReference type="ARBA" id="ARBA00030755"/>
    </source>
</evidence>
<accession>A0A9X7VZM1</accession>